<feature type="binding site" evidence="10">
    <location>
        <position position="226"/>
    </location>
    <ligand>
        <name>Mn(2+)</name>
        <dbReference type="ChEBI" id="CHEBI:29035"/>
        <label>1</label>
    </ligand>
</feature>
<organism evidence="12 13">
    <name type="scientific">Brachymonas denitrificans DSM 15123</name>
    <dbReference type="NCBI Taxonomy" id="1121117"/>
    <lineage>
        <taxon>Bacteria</taxon>
        <taxon>Pseudomonadati</taxon>
        <taxon>Pseudomonadota</taxon>
        <taxon>Betaproteobacteria</taxon>
        <taxon>Burkholderiales</taxon>
        <taxon>Comamonadaceae</taxon>
        <taxon>Brachymonas</taxon>
    </lineage>
</organism>
<evidence type="ECO:0000256" key="8">
    <source>
        <dbReference type="ARBA" id="ARBA00023136"/>
    </source>
</evidence>
<dbReference type="InterPro" id="IPR010138">
    <property type="entry name" value="UDP-diacylglucosamine_Hdrlase"/>
</dbReference>
<reference evidence="12 13" key="1">
    <citation type="submission" date="2016-10" db="EMBL/GenBank/DDBJ databases">
        <authorList>
            <person name="de Groot N.N."/>
        </authorList>
    </citation>
    <scope>NUCLEOTIDE SEQUENCE [LARGE SCALE GENOMIC DNA]</scope>
    <source>
        <strain evidence="12 13">DSM 15123</strain>
    </source>
</reference>
<feature type="binding site" evidence="10">
    <location>
        <position position="224"/>
    </location>
    <ligand>
        <name>Mn(2+)</name>
        <dbReference type="ChEBI" id="CHEBI:29035"/>
        <label>2</label>
    </ligand>
</feature>
<dbReference type="EMBL" id="FOCW01000005">
    <property type="protein sequence ID" value="SEN74148.1"/>
    <property type="molecule type" value="Genomic_DNA"/>
</dbReference>
<comment type="function">
    <text evidence="10">Hydrolyzes the pyrophosphate bond of UDP-2,3-diacylglucosamine to yield 2,3-diacylglucosamine 1-phosphate (lipid X) and UMP by catalyzing the attack of water at the alpha-P atom. Involved in the biosynthesis of lipid A, a phosphorylated glycolipid that anchors the lipopolysaccharide to the outer membrane of the cell.</text>
</comment>
<keyword evidence="13" id="KW-1185">Reference proteome</keyword>
<keyword evidence="1 10" id="KW-1003">Cell membrane</keyword>
<dbReference type="STRING" id="1121117.SAMN02745977_01931"/>
<dbReference type="CDD" id="cd07398">
    <property type="entry name" value="MPP_YbbF-LpxH"/>
    <property type="match status" value="1"/>
</dbReference>
<feature type="domain" description="Calcineurin-like phosphoesterase" evidence="11">
    <location>
        <begin position="28"/>
        <end position="228"/>
    </location>
</feature>
<evidence type="ECO:0000256" key="3">
    <source>
        <dbReference type="ARBA" id="ARBA00022519"/>
    </source>
</evidence>
<dbReference type="GO" id="GO:0008758">
    <property type="term" value="F:UDP-2,3-diacylglucosamine hydrolase activity"/>
    <property type="evidence" value="ECO:0007669"/>
    <property type="project" value="UniProtKB-UniRule"/>
</dbReference>
<evidence type="ECO:0000256" key="9">
    <source>
        <dbReference type="ARBA" id="ARBA00023211"/>
    </source>
</evidence>
<comment type="caution">
    <text evidence="10">Lacks conserved residue(s) required for the propagation of feature annotation.</text>
</comment>
<feature type="binding site" evidence="10">
    <location>
        <position position="192"/>
    </location>
    <ligand>
        <name>substrate</name>
    </ligand>
</feature>
<dbReference type="GO" id="GO:0005737">
    <property type="term" value="C:cytoplasm"/>
    <property type="evidence" value="ECO:0007669"/>
    <property type="project" value="InterPro"/>
</dbReference>
<dbReference type="AlphaFoldDB" id="A0A1H8J2G5"/>
<accession>A0A1H8J2G5</accession>
<dbReference type="InterPro" id="IPR043461">
    <property type="entry name" value="LpxH-like"/>
</dbReference>
<feature type="binding site" evidence="10">
    <location>
        <position position="150"/>
    </location>
    <ligand>
        <name>substrate</name>
    </ligand>
</feature>
<comment type="similarity">
    <text evidence="10">Belongs to the LpxH family.</text>
</comment>
<feature type="binding site" evidence="10">
    <location>
        <position position="31"/>
    </location>
    <ligand>
        <name>Mn(2+)</name>
        <dbReference type="ChEBI" id="CHEBI:29035"/>
        <label>1</label>
    </ligand>
</feature>
<feature type="binding site" evidence="10">
    <location>
        <position position="102"/>
    </location>
    <ligand>
        <name>Mn(2+)</name>
        <dbReference type="ChEBI" id="CHEBI:29035"/>
        <label>2</label>
    </ligand>
</feature>
<feature type="binding site" evidence="10">
    <location>
        <position position="61"/>
    </location>
    <ligand>
        <name>Mn(2+)</name>
        <dbReference type="ChEBI" id="CHEBI:29035"/>
        <label>1</label>
    </ligand>
</feature>
<comment type="catalytic activity">
    <reaction evidence="10">
        <text>UDP-2-N,3-O-bis[(3R)-3-hydroxytetradecanoyl]-alpha-D-glucosamine + H2O = 2-N,3-O-bis[(3R)-3-hydroxytetradecanoyl]-alpha-D-glucosaminyl 1-phosphate + UMP + 2 H(+)</text>
        <dbReference type="Rhea" id="RHEA:25213"/>
        <dbReference type="ChEBI" id="CHEBI:15377"/>
        <dbReference type="ChEBI" id="CHEBI:15378"/>
        <dbReference type="ChEBI" id="CHEBI:57865"/>
        <dbReference type="ChEBI" id="CHEBI:57957"/>
        <dbReference type="ChEBI" id="CHEBI:78847"/>
        <dbReference type="EC" id="3.6.1.54"/>
    </reaction>
</comment>
<keyword evidence="4 10" id="KW-0441">Lipid A biosynthesis</keyword>
<feature type="binding site" evidence="10">
    <location>
        <position position="61"/>
    </location>
    <ligand>
        <name>Mn(2+)</name>
        <dbReference type="ChEBI" id="CHEBI:29035"/>
        <label>2</label>
    </ligand>
</feature>
<dbReference type="GO" id="GO:0030145">
    <property type="term" value="F:manganese ion binding"/>
    <property type="evidence" value="ECO:0007669"/>
    <property type="project" value="UniProtKB-UniRule"/>
</dbReference>
<evidence type="ECO:0000313" key="13">
    <source>
        <dbReference type="Proteomes" id="UP000199531"/>
    </source>
</evidence>
<comment type="cofactor">
    <cofactor evidence="10">
        <name>Mn(2+)</name>
        <dbReference type="ChEBI" id="CHEBI:29035"/>
    </cofactor>
    <text evidence="10">Binds 2 Mn(2+) ions per subunit in a binuclear metal center.</text>
</comment>
<evidence type="ECO:0000256" key="4">
    <source>
        <dbReference type="ARBA" id="ARBA00022556"/>
    </source>
</evidence>
<sequence length="281" mass="31370">MSDLPPPTAPEAAVSHVLAPTAWRCADFVSDLHLQQDDATWRAFARYLEQTPADAVFLLGDIFEVWVGDDITGAAGHDFERDVARTLRAASERRALYFMHGNRDFLVGAAFCAEAGMTLLHDPCVLEWPLAAGSSERILLSHGDALCIDDVQYMKFRAQVRQPAWQQALLQQPLEQRLALARQLRAQSESRKNELGVEGYADVDAPLACRWLQERGCHTLVHGHTHKPAEHVLDGTQTPALRRLVLSDWEAARLPARGDVLRWCPESAQPWERLQMAAPNA</sequence>
<feature type="binding site" evidence="10">
    <location>
        <position position="33"/>
    </location>
    <ligand>
        <name>Mn(2+)</name>
        <dbReference type="ChEBI" id="CHEBI:29035"/>
        <label>1</label>
    </ligand>
</feature>
<evidence type="ECO:0000256" key="6">
    <source>
        <dbReference type="ARBA" id="ARBA00022801"/>
    </source>
</evidence>
<dbReference type="Pfam" id="PF00149">
    <property type="entry name" value="Metallophos"/>
    <property type="match status" value="1"/>
</dbReference>
<dbReference type="GO" id="GO:0019897">
    <property type="term" value="C:extrinsic component of plasma membrane"/>
    <property type="evidence" value="ECO:0007669"/>
    <property type="project" value="UniProtKB-UniRule"/>
</dbReference>
<evidence type="ECO:0000256" key="7">
    <source>
        <dbReference type="ARBA" id="ARBA00023098"/>
    </source>
</evidence>
<feature type="binding site" evidence="10">
    <location>
        <position position="224"/>
    </location>
    <ligand>
        <name>substrate</name>
    </ligand>
</feature>
<dbReference type="SUPFAM" id="SSF56300">
    <property type="entry name" value="Metallo-dependent phosphatases"/>
    <property type="match status" value="1"/>
</dbReference>
<keyword evidence="2 10" id="KW-0444">Lipid biosynthesis</keyword>
<dbReference type="RefSeq" id="WP_091817173.1">
    <property type="nucleotide sequence ID" value="NZ_FOCW01000005.1"/>
</dbReference>
<feature type="binding site" evidence="10">
    <location>
        <begin position="102"/>
        <end position="103"/>
    </location>
    <ligand>
        <name>substrate</name>
    </ligand>
</feature>
<keyword evidence="6 10" id="KW-0378">Hydrolase</keyword>
<dbReference type="OrthoDB" id="9783283at2"/>
<dbReference type="GO" id="GO:0009245">
    <property type="term" value="P:lipid A biosynthetic process"/>
    <property type="evidence" value="ECO:0007669"/>
    <property type="project" value="UniProtKB-UniRule"/>
</dbReference>
<dbReference type="EC" id="3.6.1.54" evidence="10"/>
<dbReference type="NCBIfam" id="NF003743">
    <property type="entry name" value="PRK05340.1"/>
    <property type="match status" value="1"/>
</dbReference>
<comment type="pathway">
    <text evidence="10">Glycolipid biosynthesis; lipid IV(A) biosynthesis; lipid IV(A) from (3R)-3-hydroxytetradecanoyl-[acyl-carrier-protein] and UDP-N-acetyl-alpha-D-glucosamine: step 4/6.</text>
</comment>
<dbReference type="PANTHER" id="PTHR34990:SF1">
    <property type="entry name" value="UDP-2,3-DIACYLGLUCOSAMINE HYDROLASE"/>
    <property type="match status" value="1"/>
</dbReference>
<keyword evidence="9 10" id="KW-0464">Manganese</keyword>
<evidence type="ECO:0000256" key="10">
    <source>
        <dbReference type="HAMAP-Rule" id="MF_00575"/>
    </source>
</evidence>
<evidence type="ECO:0000313" key="12">
    <source>
        <dbReference type="EMBL" id="SEN74148.1"/>
    </source>
</evidence>
<dbReference type="InterPro" id="IPR004843">
    <property type="entry name" value="Calcineurin-like_PHP"/>
</dbReference>
<evidence type="ECO:0000256" key="2">
    <source>
        <dbReference type="ARBA" id="ARBA00022516"/>
    </source>
</evidence>
<evidence type="ECO:0000259" key="11">
    <source>
        <dbReference type="Pfam" id="PF00149"/>
    </source>
</evidence>
<feature type="binding site" evidence="10">
    <location>
        <position position="142"/>
    </location>
    <ligand>
        <name>Mn(2+)</name>
        <dbReference type="ChEBI" id="CHEBI:29035"/>
        <label>2</label>
    </ligand>
</feature>
<name>A0A1H8J2G5_9BURK</name>
<protein>
    <recommendedName>
        <fullName evidence="10">UDP-2,3-diacylglucosamine hydrolase</fullName>
        <ecNumber evidence="10">3.6.1.54</ecNumber>
    </recommendedName>
    <alternativeName>
        <fullName evidence="10">UDP-2,3-diacylglucosamine diphosphatase</fullName>
    </alternativeName>
</protein>
<dbReference type="PANTHER" id="PTHR34990">
    <property type="entry name" value="UDP-2,3-DIACYLGLUCOSAMINE HYDROLASE-RELATED"/>
    <property type="match status" value="1"/>
</dbReference>
<dbReference type="NCBIfam" id="TIGR01854">
    <property type="entry name" value="lipid_A_lpxH"/>
    <property type="match status" value="1"/>
</dbReference>
<feature type="binding site" evidence="10">
    <location>
        <position position="188"/>
    </location>
    <ligand>
        <name>substrate</name>
    </ligand>
</feature>
<keyword evidence="5 10" id="KW-0479">Metal-binding</keyword>
<dbReference type="Proteomes" id="UP000199531">
    <property type="component" value="Unassembled WGS sequence"/>
</dbReference>
<dbReference type="HAMAP" id="MF_00575">
    <property type="entry name" value="LpxH"/>
    <property type="match status" value="1"/>
</dbReference>
<keyword evidence="8 10" id="KW-0472">Membrane</keyword>
<keyword evidence="7 10" id="KW-0443">Lipid metabolism</keyword>
<dbReference type="InterPro" id="IPR029052">
    <property type="entry name" value="Metallo-depent_PP-like"/>
</dbReference>
<comment type="subcellular location">
    <subcellularLocation>
        <location evidence="10">Cell inner membrane</location>
        <topology evidence="10">Peripheral membrane protein</topology>
        <orientation evidence="10">Cytoplasmic side</orientation>
    </subcellularLocation>
</comment>
<dbReference type="Gene3D" id="3.60.21.10">
    <property type="match status" value="1"/>
</dbReference>
<keyword evidence="3 10" id="KW-0997">Cell inner membrane</keyword>
<evidence type="ECO:0000256" key="1">
    <source>
        <dbReference type="ARBA" id="ARBA00022475"/>
    </source>
</evidence>
<proteinExistence type="inferred from homology"/>
<dbReference type="UniPathway" id="UPA00359">
    <property type="reaction ID" value="UER00480"/>
</dbReference>
<evidence type="ECO:0000256" key="5">
    <source>
        <dbReference type="ARBA" id="ARBA00022723"/>
    </source>
</evidence>
<gene>
    <name evidence="10" type="primary">lpxH</name>
    <name evidence="12" type="ORF">SAMN02745977_01931</name>
</gene>